<dbReference type="InterPro" id="IPR002545">
    <property type="entry name" value="CheW-lke_dom"/>
</dbReference>
<feature type="domain" description="CheW-like" evidence="1">
    <location>
        <begin position="21"/>
        <end position="167"/>
    </location>
</feature>
<protein>
    <submittedName>
        <fullName evidence="2">Purine-binding chemotaxis protein CheW</fullName>
    </submittedName>
</protein>
<dbReference type="InterPro" id="IPR036061">
    <property type="entry name" value="CheW-like_dom_sf"/>
</dbReference>
<dbReference type="RefSeq" id="WP_109621398.1">
    <property type="nucleotide sequence ID" value="NZ_QGDO01000006.1"/>
</dbReference>
<organism evidence="2 3">
    <name type="scientific">Sediminitomix flava</name>
    <dbReference type="NCBI Taxonomy" id="379075"/>
    <lineage>
        <taxon>Bacteria</taxon>
        <taxon>Pseudomonadati</taxon>
        <taxon>Bacteroidota</taxon>
        <taxon>Cytophagia</taxon>
        <taxon>Cytophagales</taxon>
        <taxon>Flammeovirgaceae</taxon>
        <taxon>Sediminitomix</taxon>
    </lineage>
</organism>
<keyword evidence="3" id="KW-1185">Reference proteome</keyword>
<gene>
    <name evidence="2" type="ORF">BC781_106300</name>
</gene>
<dbReference type="Gene3D" id="2.40.50.180">
    <property type="entry name" value="CheA-289, Domain 4"/>
    <property type="match status" value="1"/>
</dbReference>
<comment type="caution">
    <text evidence="2">The sequence shown here is derived from an EMBL/GenBank/DDBJ whole genome shotgun (WGS) entry which is preliminary data.</text>
</comment>
<name>A0A315ZUS3_SEDFL</name>
<dbReference type="AlphaFoldDB" id="A0A315ZUS3"/>
<dbReference type="EMBL" id="QGDO01000006">
    <property type="protein sequence ID" value="PWJ39399.1"/>
    <property type="molecule type" value="Genomic_DNA"/>
</dbReference>
<dbReference type="GO" id="GO:0005829">
    <property type="term" value="C:cytosol"/>
    <property type="evidence" value="ECO:0007669"/>
    <property type="project" value="TreeGrafter"/>
</dbReference>
<sequence>MQEEINLERPQDLQQENAGEMNQIIVFKLGDEEYGLFIDQIKEVVLTPKISKIPLTPKFIKGVANIRGNILAIIDLEEKFALKTDSDIPQEEKSNYTLVVESKEYNMAILVKEVPNTLSVATADIDYTPNIINDSTQEHQYINGVIKLENRLIILIDLFKVISKEDISSTMSKA</sequence>
<dbReference type="PANTHER" id="PTHR22617">
    <property type="entry name" value="CHEMOTAXIS SENSOR HISTIDINE KINASE-RELATED"/>
    <property type="match status" value="1"/>
</dbReference>
<evidence type="ECO:0000313" key="2">
    <source>
        <dbReference type="EMBL" id="PWJ39399.1"/>
    </source>
</evidence>
<dbReference type="PROSITE" id="PS50851">
    <property type="entry name" value="CHEW"/>
    <property type="match status" value="1"/>
</dbReference>
<dbReference type="Gene3D" id="2.30.30.40">
    <property type="entry name" value="SH3 Domains"/>
    <property type="match status" value="1"/>
</dbReference>
<evidence type="ECO:0000313" key="3">
    <source>
        <dbReference type="Proteomes" id="UP000245535"/>
    </source>
</evidence>
<dbReference type="InterPro" id="IPR039315">
    <property type="entry name" value="CheW"/>
</dbReference>
<dbReference type="SUPFAM" id="SSF50341">
    <property type="entry name" value="CheW-like"/>
    <property type="match status" value="1"/>
</dbReference>
<proteinExistence type="predicted"/>
<dbReference type="OrthoDB" id="9794382at2"/>
<reference evidence="2 3" key="1">
    <citation type="submission" date="2018-03" db="EMBL/GenBank/DDBJ databases">
        <title>Genomic Encyclopedia of Archaeal and Bacterial Type Strains, Phase II (KMG-II): from individual species to whole genera.</title>
        <authorList>
            <person name="Goeker M."/>
        </authorList>
    </citation>
    <scope>NUCLEOTIDE SEQUENCE [LARGE SCALE GENOMIC DNA]</scope>
    <source>
        <strain evidence="2 3">DSM 28229</strain>
    </source>
</reference>
<dbReference type="SMART" id="SM00260">
    <property type="entry name" value="CheW"/>
    <property type="match status" value="1"/>
</dbReference>
<accession>A0A315ZUS3</accession>
<dbReference type="PANTHER" id="PTHR22617:SF23">
    <property type="entry name" value="CHEMOTAXIS PROTEIN CHEW"/>
    <property type="match status" value="1"/>
</dbReference>
<evidence type="ECO:0000259" key="1">
    <source>
        <dbReference type="PROSITE" id="PS50851"/>
    </source>
</evidence>
<dbReference type="GO" id="GO:0006935">
    <property type="term" value="P:chemotaxis"/>
    <property type="evidence" value="ECO:0007669"/>
    <property type="project" value="InterPro"/>
</dbReference>
<dbReference type="Pfam" id="PF01584">
    <property type="entry name" value="CheW"/>
    <property type="match status" value="1"/>
</dbReference>
<dbReference type="Proteomes" id="UP000245535">
    <property type="component" value="Unassembled WGS sequence"/>
</dbReference>
<dbReference type="GO" id="GO:0007165">
    <property type="term" value="P:signal transduction"/>
    <property type="evidence" value="ECO:0007669"/>
    <property type="project" value="InterPro"/>
</dbReference>